<name>A0A6A6U5D0_9PEZI</name>
<sequence>MTQSIQEQINADAQRKVNTNADRSESSSLAEGWQYYNFGILHLCLVMVIFAGSARQENFIHL</sequence>
<feature type="region of interest" description="Disordered" evidence="1">
    <location>
        <begin position="1"/>
        <end position="27"/>
    </location>
</feature>
<organism evidence="3 4">
    <name type="scientific">Microthyrium microscopicum</name>
    <dbReference type="NCBI Taxonomy" id="703497"/>
    <lineage>
        <taxon>Eukaryota</taxon>
        <taxon>Fungi</taxon>
        <taxon>Dikarya</taxon>
        <taxon>Ascomycota</taxon>
        <taxon>Pezizomycotina</taxon>
        <taxon>Dothideomycetes</taxon>
        <taxon>Dothideomycetes incertae sedis</taxon>
        <taxon>Microthyriales</taxon>
        <taxon>Microthyriaceae</taxon>
        <taxon>Microthyrium</taxon>
    </lineage>
</organism>
<dbReference type="AlphaFoldDB" id="A0A6A6U5D0"/>
<keyword evidence="2" id="KW-1133">Transmembrane helix</keyword>
<dbReference type="EMBL" id="MU004237">
    <property type="protein sequence ID" value="KAF2667352.1"/>
    <property type="molecule type" value="Genomic_DNA"/>
</dbReference>
<proteinExistence type="predicted"/>
<evidence type="ECO:0000313" key="4">
    <source>
        <dbReference type="Proteomes" id="UP000799302"/>
    </source>
</evidence>
<accession>A0A6A6U5D0</accession>
<evidence type="ECO:0000313" key="3">
    <source>
        <dbReference type="EMBL" id="KAF2667352.1"/>
    </source>
</evidence>
<reference evidence="3" key="1">
    <citation type="journal article" date="2020" name="Stud. Mycol.">
        <title>101 Dothideomycetes genomes: a test case for predicting lifestyles and emergence of pathogens.</title>
        <authorList>
            <person name="Haridas S."/>
            <person name="Albert R."/>
            <person name="Binder M."/>
            <person name="Bloem J."/>
            <person name="Labutti K."/>
            <person name="Salamov A."/>
            <person name="Andreopoulos B."/>
            <person name="Baker S."/>
            <person name="Barry K."/>
            <person name="Bills G."/>
            <person name="Bluhm B."/>
            <person name="Cannon C."/>
            <person name="Castanera R."/>
            <person name="Culley D."/>
            <person name="Daum C."/>
            <person name="Ezra D."/>
            <person name="Gonzalez J."/>
            <person name="Henrissat B."/>
            <person name="Kuo A."/>
            <person name="Liang C."/>
            <person name="Lipzen A."/>
            <person name="Lutzoni F."/>
            <person name="Magnuson J."/>
            <person name="Mondo S."/>
            <person name="Nolan M."/>
            <person name="Ohm R."/>
            <person name="Pangilinan J."/>
            <person name="Park H.-J."/>
            <person name="Ramirez L."/>
            <person name="Alfaro M."/>
            <person name="Sun H."/>
            <person name="Tritt A."/>
            <person name="Yoshinaga Y."/>
            <person name="Zwiers L.-H."/>
            <person name="Turgeon B."/>
            <person name="Goodwin S."/>
            <person name="Spatafora J."/>
            <person name="Crous P."/>
            <person name="Grigoriev I."/>
        </authorList>
    </citation>
    <scope>NUCLEOTIDE SEQUENCE</scope>
    <source>
        <strain evidence="3">CBS 115976</strain>
    </source>
</reference>
<gene>
    <name evidence="3" type="ORF">BT63DRAFT_426248</name>
</gene>
<keyword evidence="2" id="KW-0472">Membrane</keyword>
<keyword evidence="2" id="KW-0812">Transmembrane</keyword>
<protein>
    <submittedName>
        <fullName evidence="3">Uncharacterized protein</fullName>
    </submittedName>
</protein>
<evidence type="ECO:0000256" key="2">
    <source>
        <dbReference type="SAM" id="Phobius"/>
    </source>
</evidence>
<evidence type="ECO:0000256" key="1">
    <source>
        <dbReference type="SAM" id="MobiDB-lite"/>
    </source>
</evidence>
<feature type="transmembrane region" description="Helical" evidence="2">
    <location>
        <begin position="35"/>
        <end position="54"/>
    </location>
</feature>
<dbReference type="Proteomes" id="UP000799302">
    <property type="component" value="Unassembled WGS sequence"/>
</dbReference>
<keyword evidence="4" id="KW-1185">Reference proteome</keyword>